<gene>
    <name evidence="1" type="ORF">DW672_13925</name>
</gene>
<protein>
    <submittedName>
        <fullName evidence="1">Uncharacterized protein</fullName>
    </submittedName>
</protein>
<dbReference type="AlphaFoldDB" id="A0A414P0I2"/>
<sequence>MAKESEKLEALAKDVVKSESSLAALSGSIAAQNVPLEYTQDELEEKQQEADRLTGLLGQIKQYVRTFRLFAPTMEEYAISVEKGGKIEAGNSYRGILSELGKLLERFKKVIREGLSWFPRLMRWKTSVGDVAPVFKDTDNGYSYFLYGYMNVETREQYSKEDLQNEIIAELLVGTVEQMDANIVALERDLAEILRLSGEQRRLWEAYEERKR</sequence>
<organism evidence="1 2">
    <name type="scientific">[Ruminococcus] lactaris</name>
    <dbReference type="NCBI Taxonomy" id="46228"/>
    <lineage>
        <taxon>Bacteria</taxon>
        <taxon>Bacillati</taxon>
        <taxon>Bacillota</taxon>
        <taxon>Clostridia</taxon>
        <taxon>Lachnospirales</taxon>
        <taxon>Lachnospiraceae</taxon>
        <taxon>Mediterraneibacter</taxon>
    </lineage>
</organism>
<dbReference type="RefSeq" id="WP_118213356.1">
    <property type="nucleotide sequence ID" value="NZ_CAJMJQ010000037.1"/>
</dbReference>
<dbReference type="EMBL" id="QRHG01000072">
    <property type="protein sequence ID" value="RHF54986.1"/>
    <property type="molecule type" value="Genomic_DNA"/>
</dbReference>
<name>A0A414P0I2_9FIRM</name>
<comment type="caution">
    <text evidence="1">The sequence shown here is derived from an EMBL/GenBank/DDBJ whole genome shotgun (WGS) entry which is preliminary data.</text>
</comment>
<evidence type="ECO:0000313" key="1">
    <source>
        <dbReference type="EMBL" id="RHF54986.1"/>
    </source>
</evidence>
<accession>A0A414P0I2</accession>
<evidence type="ECO:0000313" key="2">
    <source>
        <dbReference type="Proteomes" id="UP000284902"/>
    </source>
</evidence>
<reference evidence="1 2" key="1">
    <citation type="submission" date="2018-08" db="EMBL/GenBank/DDBJ databases">
        <title>A genome reference for cultivated species of the human gut microbiota.</title>
        <authorList>
            <person name="Zou Y."/>
            <person name="Xue W."/>
            <person name="Luo G."/>
        </authorList>
    </citation>
    <scope>NUCLEOTIDE SEQUENCE [LARGE SCALE GENOMIC DNA]</scope>
    <source>
        <strain evidence="1 2">AM25-1LB</strain>
    </source>
</reference>
<dbReference type="Proteomes" id="UP000284902">
    <property type="component" value="Unassembled WGS sequence"/>
</dbReference>
<proteinExistence type="predicted"/>